<accession>A0AAV8SVZ5</accession>
<gene>
    <name evidence="2" type="ORF">K2173_000328</name>
</gene>
<dbReference type="InterPro" id="IPR036397">
    <property type="entry name" value="RNaseH_sf"/>
</dbReference>
<dbReference type="GO" id="GO:0004523">
    <property type="term" value="F:RNA-DNA hybrid ribonuclease activity"/>
    <property type="evidence" value="ECO:0007669"/>
    <property type="project" value="InterPro"/>
</dbReference>
<dbReference type="Gene3D" id="3.30.420.10">
    <property type="entry name" value="Ribonuclease H-like superfamily/Ribonuclease H"/>
    <property type="match status" value="1"/>
</dbReference>
<dbReference type="InterPro" id="IPR044730">
    <property type="entry name" value="RNase_H-like_dom_plant"/>
</dbReference>
<keyword evidence="3" id="KW-1185">Reference proteome</keyword>
<dbReference type="EMBL" id="JAIWQS010000007">
    <property type="protein sequence ID" value="KAJ8758607.1"/>
    <property type="molecule type" value="Genomic_DNA"/>
</dbReference>
<reference evidence="2 3" key="1">
    <citation type="submission" date="2021-09" db="EMBL/GenBank/DDBJ databases">
        <title>Genomic insights and catalytic innovation underlie evolution of tropane alkaloids biosynthesis.</title>
        <authorList>
            <person name="Wang Y.-J."/>
            <person name="Tian T."/>
            <person name="Huang J.-P."/>
            <person name="Huang S.-X."/>
        </authorList>
    </citation>
    <scope>NUCLEOTIDE SEQUENCE [LARGE SCALE GENOMIC DNA]</scope>
    <source>
        <strain evidence="2">KIB-2018</strain>
        <tissue evidence="2">Leaf</tissue>
    </source>
</reference>
<dbReference type="InterPro" id="IPR012337">
    <property type="entry name" value="RNaseH-like_sf"/>
</dbReference>
<dbReference type="GO" id="GO:0003676">
    <property type="term" value="F:nucleic acid binding"/>
    <property type="evidence" value="ECO:0007669"/>
    <property type="project" value="InterPro"/>
</dbReference>
<dbReference type="PROSITE" id="PS50879">
    <property type="entry name" value="RNASE_H_1"/>
    <property type="match status" value="1"/>
</dbReference>
<dbReference type="SUPFAM" id="SSF53098">
    <property type="entry name" value="Ribonuclease H-like"/>
    <property type="match status" value="1"/>
</dbReference>
<dbReference type="AlphaFoldDB" id="A0AAV8SVZ5"/>
<evidence type="ECO:0000313" key="3">
    <source>
        <dbReference type="Proteomes" id="UP001159364"/>
    </source>
</evidence>
<evidence type="ECO:0000259" key="1">
    <source>
        <dbReference type="PROSITE" id="PS50879"/>
    </source>
</evidence>
<evidence type="ECO:0000313" key="2">
    <source>
        <dbReference type="EMBL" id="KAJ8758607.1"/>
    </source>
</evidence>
<dbReference type="CDD" id="cd06222">
    <property type="entry name" value="RNase_H_like"/>
    <property type="match status" value="1"/>
</dbReference>
<protein>
    <recommendedName>
        <fullName evidence="1">RNase H type-1 domain-containing protein</fullName>
    </recommendedName>
</protein>
<dbReference type="PANTHER" id="PTHR47723">
    <property type="entry name" value="OS05G0353850 PROTEIN"/>
    <property type="match status" value="1"/>
</dbReference>
<organism evidence="2 3">
    <name type="scientific">Erythroxylum novogranatense</name>
    <dbReference type="NCBI Taxonomy" id="1862640"/>
    <lineage>
        <taxon>Eukaryota</taxon>
        <taxon>Viridiplantae</taxon>
        <taxon>Streptophyta</taxon>
        <taxon>Embryophyta</taxon>
        <taxon>Tracheophyta</taxon>
        <taxon>Spermatophyta</taxon>
        <taxon>Magnoliopsida</taxon>
        <taxon>eudicotyledons</taxon>
        <taxon>Gunneridae</taxon>
        <taxon>Pentapetalae</taxon>
        <taxon>rosids</taxon>
        <taxon>fabids</taxon>
        <taxon>Malpighiales</taxon>
        <taxon>Erythroxylaceae</taxon>
        <taxon>Erythroxylum</taxon>
    </lineage>
</organism>
<sequence length="438" mass="49972">MVKSGGLKFKATHQASWLWHAICDVWKKVVGGIGWSLGSGQQVQFWTDLWTASASPLIELATEEVPEEVRTRCVDYYADRDRGWIWEYFQHILPISSLLQIAAIPTPSNDRGADLPIWRLTSKGNFSIKSAYGLLTKDFTQEEKDIWKDHTESILHAIRDCPKVREMWKSLVPRKAWEQFFSDPIDRWLLSNIRGNQQGVEGVEWRMLFVVGCWLMWKWRNHEVFDGNFTRPLNEAMVVYKVAAPFHMSILAGETNNFSPNGRMWRNISWLPPSNGWIALNTDGASKGNPGVAGAGGVIRDTKGRWLDGFVQNIGVATSFMTELWAIKVGLLMAWEKGYRRVRLQVDSLTIVSMLKTGKSTRSLNSALFRDIYGLLRRDWQVEMQHIYREANQCADRLANIALGYPLGVHCLHTCPRELEYMILGDVIGANVPRLVSM</sequence>
<dbReference type="Pfam" id="PF13456">
    <property type="entry name" value="RVT_3"/>
    <property type="match status" value="1"/>
</dbReference>
<name>A0AAV8SVZ5_9ROSI</name>
<dbReference type="Proteomes" id="UP001159364">
    <property type="component" value="Linkage Group LG07"/>
</dbReference>
<proteinExistence type="predicted"/>
<comment type="caution">
    <text evidence="2">The sequence shown here is derived from an EMBL/GenBank/DDBJ whole genome shotgun (WGS) entry which is preliminary data.</text>
</comment>
<dbReference type="PANTHER" id="PTHR47723:SF13">
    <property type="entry name" value="PUTATIVE-RELATED"/>
    <property type="match status" value="1"/>
</dbReference>
<dbReference type="InterPro" id="IPR002156">
    <property type="entry name" value="RNaseH_domain"/>
</dbReference>
<dbReference type="InterPro" id="IPR053151">
    <property type="entry name" value="RNase_H-like"/>
</dbReference>
<feature type="domain" description="RNase H type-1" evidence="1">
    <location>
        <begin position="274"/>
        <end position="404"/>
    </location>
</feature>